<dbReference type="RefSeq" id="WP_272182490.1">
    <property type="nucleotide sequence ID" value="NZ_JAQOMS010000002.1"/>
</dbReference>
<evidence type="ECO:0000256" key="6">
    <source>
        <dbReference type="RuleBase" id="RU363041"/>
    </source>
</evidence>
<evidence type="ECO:0000256" key="1">
    <source>
        <dbReference type="ARBA" id="ARBA00004141"/>
    </source>
</evidence>
<feature type="transmembrane region" description="Helical" evidence="6">
    <location>
        <begin position="95"/>
        <end position="111"/>
    </location>
</feature>
<feature type="transmembrane region" description="Helical" evidence="6">
    <location>
        <begin position="6"/>
        <end position="30"/>
    </location>
</feature>
<dbReference type="PANTHER" id="PTHR43701:SF2">
    <property type="entry name" value="MEMBRANE TRANSPORTER PROTEIN YJNA-RELATED"/>
    <property type="match status" value="1"/>
</dbReference>
<keyword evidence="6" id="KW-1003">Cell membrane</keyword>
<protein>
    <recommendedName>
        <fullName evidence="6">Probable membrane transporter protein</fullName>
    </recommendedName>
</protein>
<evidence type="ECO:0000256" key="5">
    <source>
        <dbReference type="ARBA" id="ARBA00023136"/>
    </source>
</evidence>
<dbReference type="Proteomes" id="UP001528411">
    <property type="component" value="Unassembled WGS sequence"/>
</dbReference>
<sequence>MVVVALIIGLAMGLFGSGGAILTLPSLIYFLGIEDKVAIIGSLVVVGFISAVTAIPHLFSKTTNFSALVYFAPSGIAMSFLGAKIGSFTSSEIQISVFALLAFLAAIKLLMQPNLPSTDSSEVKNFPLLSPAV</sequence>
<evidence type="ECO:0000313" key="7">
    <source>
        <dbReference type="EMBL" id="MDC2887777.1"/>
    </source>
</evidence>
<evidence type="ECO:0000256" key="4">
    <source>
        <dbReference type="ARBA" id="ARBA00022989"/>
    </source>
</evidence>
<dbReference type="Pfam" id="PF01925">
    <property type="entry name" value="TauE"/>
    <property type="match status" value="1"/>
</dbReference>
<organism evidence="7 8">
    <name type="scientific">Psychrosphaera algicola</name>
    <dbReference type="NCBI Taxonomy" id="3023714"/>
    <lineage>
        <taxon>Bacteria</taxon>
        <taxon>Pseudomonadati</taxon>
        <taxon>Pseudomonadota</taxon>
        <taxon>Gammaproteobacteria</taxon>
        <taxon>Alteromonadales</taxon>
        <taxon>Pseudoalteromonadaceae</taxon>
        <taxon>Psychrosphaera</taxon>
    </lineage>
</organism>
<evidence type="ECO:0000256" key="2">
    <source>
        <dbReference type="ARBA" id="ARBA00009142"/>
    </source>
</evidence>
<dbReference type="EMBL" id="JAQOMS010000002">
    <property type="protein sequence ID" value="MDC2887777.1"/>
    <property type="molecule type" value="Genomic_DNA"/>
</dbReference>
<feature type="transmembrane region" description="Helical" evidence="6">
    <location>
        <begin position="65"/>
        <end position="83"/>
    </location>
</feature>
<evidence type="ECO:0000256" key="3">
    <source>
        <dbReference type="ARBA" id="ARBA00022692"/>
    </source>
</evidence>
<comment type="similarity">
    <text evidence="2 6">Belongs to the 4-toluene sulfonate uptake permease (TSUP) (TC 2.A.102) family.</text>
</comment>
<evidence type="ECO:0000313" key="8">
    <source>
        <dbReference type="Proteomes" id="UP001528411"/>
    </source>
</evidence>
<dbReference type="PANTHER" id="PTHR43701">
    <property type="entry name" value="MEMBRANE TRANSPORTER PROTEIN MJ0441-RELATED"/>
    <property type="match status" value="1"/>
</dbReference>
<comment type="subcellular location">
    <subcellularLocation>
        <location evidence="6">Cell membrane</location>
        <topology evidence="6">Multi-pass membrane protein</topology>
    </subcellularLocation>
    <subcellularLocation>
        <location evidence="1">Membrane</location>
        <topology evidence="1">Multi-pass membrane protein</topology>
    </subcellularLocation>
</comment>
<proteinExistence type="inferred from homology"/>
<comment type="caution">
    <text evidence="7">The sequence shown here is derived from an EMBL/GenBank/DDBJ whole genome shotgun (WGS) entry which is preliminary data.</text>
</comment>
<reference evidence="7 8" key="1">
    <citation type="submission" date="2023-01" db="EMBL/GenBank/DDBJ databases">
        <title>Psychrosphaera sp. nov., isolated from marine algae.</title>
        <authorList>
            <person name="Bayburt H."/>
            <person name="Choi B.J."/>
            <person name="Kim J.M."/>
            <person name="Choi D.G."/>
            <person name="Jeon C.O."/>
        </authorList>
    </citation>
    <scope>NUCLEOTIDE SEQUENCE [LARGE SCALE GENOMIC DNA]</scope>
    <source>
        <strain evidence="7 8">G1-22</strain>
    </source>
</reference>
<keyword evidence="5 6" id="KW-0472">Membrane</keyword>
<gene>
    <name evidence="7" type="ORF">PN838_01580</name>
</gene>
<dbReference type="InterPro" id="IPR002781">
    <property type="entry name" value="TM_pro_TauE-like"/>
</dbReference>
<keyword evidence="8" id="KW-1185">Reference proteome</keyword>
<keyword evidence="4 6" id="KW-1133">Transmembrane helix</keyword>
<dbReference type="InterPro" id="IPR051598">
    <property type="entry name" value="TSUP/Inactive_protease-like"/>
</dbReference>
<accession>A0ABT5F9Z4</accession>
<keyword evidence="3 6" id="KW-0812">Transmembrane</keyword>
<name>A0ABT5F9Z4_9GAMM</name>
<feature type="transmembrane region" description="Helical" evidence="6">
    <location>
        <begin position="37"/>
        <end position="59"/>
    </location>
</feature>